<feature type="domain" description="PDGLE" evidence="8">
    <location>
        <begin position="238"/>
        <end position="342"/>
    </location>
</feature>
<feature type="transmembrane region" description="Helical" evidence="7">
    <location>
        <begin position="140"/>
        <end position="160"/>
    </location>
</feature>
<dbReference type="EMBL" id="QJTK01000030">
    <property type="protein sequence ID" value="PYF06292.1"/>
    <property type="molecule type" value="Genomic_DNA"/>
</dbReference>
<dbReference type="NCBIfam" id="NF008873">
    <property type="entry name" value="PRK11909.1"/>
    <property type="match status" value="1"/>
</dbReference>
<dbReference type="Pfam" id="PF01891">
    <property type="entry name" value="CbiM"/>
    <property type="match status" value="1"/>
</dbReference>
<accession>A0A318TN50</accession>
<feature type="transmembrane region" description="Helical" evidence="7">
    <location>
        <begin position="7"/>
        <end position="25"/>
    </location>
</feature>
<evidence type="ECO:0000256" key="3">
    <source>
        <dbReference type="ARBA" id="ARBA00022475"/>
    </source>
</evidence>
<feature type="transmembrane region" description="Helical" evidence="7">
    <location>
        <begin position="103"/>
        <end position="128"/>
    </location>
</feature>
<dbReference type="Pfam" id="PF13190">
    <property type="entry name" value="PDGLE"/>
    <property type="match status" value="1"/>
</dbReference>
<evidence type="ECO:0000313" key="10">
    <source>
        <dbReference type="Proteomes" id="UP000247727"/>
    </source>
</evidence>
<dbReference type="GO" id="GO:0000041">
    <property type="term" value="P:transition metal ion transport"/>
    <property type="evidence" value="ECO:0007669"/>
    <property type="project" value="InterPro"/>
</dbReference>
<dbReference type="Proteomes" id="UP000247727">
    <property type="component" value="Unassembled WGS sequence"/>
</dbReference>
<dbReference type="InterPro" id="IPR025937">
    <property type="entry name" value="PDGLE_dom"/>
</dbReference>
<dbReference type="GO" id="GO:0005886">
    <property type="term" value="C:plasma membrane"/>
    <property type="evidence" value="ECO:0007669"/>
    <property type="project" value="UniProtKB-SubCell"/>
</dbReference>
<keyword evidence="6 7" id="KW-0472">Membrane</keyword>
<keyword evidence="10" id="KW-1185">Reference proteome</keyword>
<keyword evidence="2" id="KW-0813">Transport</keyword>
<protein>
    <submittedName>
        <fullName evidence="9">Cobalt/nickel transport system permease protein</fullName>
    </submittedName>
</protein>
<evidence type="ECO:0000256" key="4">
    <source>
        <dbReference type="ARBA" id="ARBA00022692"/>
    </source>
</evidence>
<keyword evidence="4 7" id="KW-0812">Transmembrane</keyword>
<feature type="transmembrane region" description="Helical" evidence="7">
    <location>
        <begin position="180"/>
        <end position="213"/>
    </location>
</feature>
<evidence type="ECO:0000313" key="9">
    <source>
        <dbReference type="EMBL" id="PYF06292.1"/>
    </source>
</evidence>
<feature type="transmembrane region" description="Helical" evidence="7">
    <location>
        <begin position="319"/>
        <end position="340"/>
    </location>
</feature>
<evidence type="ECO:0000256" key="6">
    <source>
        <dbReference type="ARBA" id="ARBA00023136"/>
    </source>
</evidence>
<keyword evidence="3" id="KW-1003">Cell membrane</keyword>
<feature type="transmembrane region" description="Helical" evidence="7">
    <location>
        <begin position="68"/>
        <end position="97"/>
    </location>
</feature>
<evidence type="ECO:0000259" key="8">
    <source>
        <dbReference type="Pfam" id="PF13190"/>
    </source>
</evidence>
<keyword evidence="5 7" id="KW-1133">Transmembrane helix</keyword>
<evidence type="ECO:0000256" key="7">
    <source>
        <dbReference type="SAM" id="Phobius"/>
    </source>
</evidence>
<proteinExistence type="predicted"/>
<dbReference type="AlphaFoldDB" id="A0A318TN50"/>
<feature type="transmembrane region" description="Helical" evidence="7">
    <location>
        <begin position="37"/>
        <end position="56"/>
    </location>
</feature>
<gene>
    <name evidence="9" type="ORF">C8J30_1306</name>
</gene>
<comment type="caution">
    <text evidence="9">The sequence shown here is derived from an EMBL/GenBank/DDBJ whole genome shotgun (WGS) entry which is preliminary data.</text>
</comment>
<dbReference type="Gene3D" id="1.10.1760.20">
    <property type="match status" value="1"/>
</dbReference>
<name>A0A318TN50_9RHOB</name>
<evidence type="ECO:0000256" key="1">
    <source>
        <dbReference type="ARBA" id="ARBA00004651"/>
    </source>
</evidence>
<dbReference type="RefSeq" id="WP_110807387.1">
    <property type="nucleotide sequence ID" value="NZ_QJTK01000030.1"/>
</dbReference>
<dbReference type="InterPro" id="IPR002751">
    <property type="entry name" value="CbiM/NikMN"/>
</dbReference>
<feature type="transmembrane region" description="Helical" evidence="7">
    <location>
        <begin position="233"/>
        <end position="256"/>
    </location>
</feature>
<dbReference type="PANTHER" id="PTHR34229:SF1">
    <property type="entry name" value="METAL TRANSPORT PROTEIN HI_1621-RELATED"/>
    <property type="match status" value="1"/>
</dbReference>
<sequence>MHIPDGYLSPATCAVTFAVTLPFWIRAMRKIERVEDARTIPLIALVSAFSFVIMMFNLPIPGGTTAHAVGLGIAAILLGPWAAVLAISVALLIQAVFFGDGGITAFGANCLNMAVVGPMVAWAVWRIGTAGASVGARRQVIVAGLAGYAGINASALIAALEFGVQPMFFTDAGGAPLYAPYLLSVAVPAMAITHLTIAGAAEFIATAGIVAWLQRSNPDLLMRSESVSEGRGWSALGWLWAGLAALVVLSPLGLIASGTAWGEWGADDFTSAEGRAAMATASGGMSPPDTLPGGFAGLADVWRAPMPDYAPVFLQNETLGYVLSALVGVALVTALVLLGARLRAARPRQA</sequence>
<comment type="subcellular location">
    <subcellularLocation>
        <location evidence="1">Cell membrane</location>
        <topology evidence="1">Multi-pass membrane protein</topology>
    </subcellularLocation>
</comment>
<organism evidence="9 10">
    <name type="scientific">Rhodobacter viridis</name>
    <dbReference type="NCBI Taxonomy" id="1054202"/>
    <lineage>
        <taxon>Bacteria</taxon>
        <taxon>Pseudomonadati</taxon>
        <taxon>Pseudomonadota</taxon>
        <taxon>Alphaproteobacteria</taxon>
        <taxon>Rhodobacterales</taxon>
        <taxon>Rhodobacter group</taxon>
        <taxon>Rhodobacter</taxon>
    </lineage>
</organism>
<reference evidence="9 10" key="1">
    <citation type="submission" date="2018-06" db="EMBL/GenBank/DDBJ databases">
        <title>Genomic Encyclopedia of Type Strains, Phase III (KMG-III): the genomes of soil and plant-associated and newly described type strains.</title>
        <authorList>
            <person name="Whitman W."/>
        </authorList>
    </citation>
    <scope>NUCLEOTIDE SEQUENCE [LARGE SCALE GENOMIC DNA]</scope>
    <source>
        <strain evidence="9 10">JA737</strain>
    </source>
</reference>
<evidence type="ECO:0000256" key="2">
    <source>
        <dbReference type="ARBA" id="ARBA00022448"/>
    </source>
</evidence>
<dbReference type="OrthoDB" id="9792317at2"/>
<evidence type="ECO:0000256" key="5">
    <source>
        <dbReference type="ARBA" id="ARBA00022989"/>
    </source>
</evidence>
<dbReference type="PANTHER" id="PTHR34229">
    <property type="entry name" value="METAL TRANSPORT PROTEIN HI_1621-RELATED"/>
    <property type="match status" value="1"/>
</dbReference>